<gene>
    <name evidence="1" type="primary">txxe 1355</name>
    <name evidence="1" type="ORF">TXXE_06410</name>
</gene>
<accession>A0ABM8V2C6</accession>
<sequence>MTKKADDHAS</sequence>
<protein>
    <submittedName>
        <fullName evidence="1">Uncharacterized protein</fullName>
    </submittedName>
</protein>
<name>A0ABM8V2C6_THEXY</name>
<organism evidence="1 2">
    <name type="scientific">Thermobacillus xylanilyticus</name>
    <dbReference type="NCBI Taxonomy" id="76633"/>
    <lineage>
        <taxon>Bacteria</taxon>
        <taxon>Bacillati</taxon>
        <taxon>Bacillota</taxon>
        <taxon>Bacilli</taxon>
        <taxon>Bacillales</taxon>
        <taxon>Paenibacillaceae</taxon>
        <taxon>Thermobacillus</taxon>
    </lineage>
</organism>
<evidence type="ECO:0000313" key="2">
    <source>
        <dbReference type="Proteomes" id="UP000681526"/>
    </source>
</evidence>
<comment type="caution">
    <text evidence="1">The sequence shown here is derived from an EMBL/GenBank/DDBJ whole genome shotgun (WGS) entry which is preliminary data.</text>
</comment>
<dbReference type="Proteomes" id="UP000681526">
    <property type="component" value="Unassembled WGS sequence"/>
</dbReference>
<reference evidence="1 2" key="1">
    <citation type="submission" date="2021-04" db="EMBL/GenBank/DDBJ databases">
        <authorList>
            <person name="Rakotoarivonina H."/>
        </authorList>
    </citation>
    <scope>NUCLEOTIDE SEQUENCE [LARGE SCALE GENOMIC DNA]</scope>
    <source>
        <strain evidence="1 2">XE</strain>
    </source>
</reference>
<keyword evidence="2" id="KW-1185">Reference proteome</keyword>
<dbReference type="EMBL" id="CAJRAY010000026">
    <property type="protein sequence ID" value="CAG5082817.1"/>
    <property type="molecule type" value="Genomic_DNA"/>
</dbReference>
<proteinExistence type="predicted"/>
<evidence type="ECO:0000313" key="1">
    <source>
        <dbReference type="EMBL" id="CAG5082817.1"/>
    </source>
</evidence>